<name>A0A7E6EGP1_9MOLL</name>
<keyword evidence="1" id="KW-1185">Reference proteome</keyword>
<dbReference type="AlphaFoldDB" id="A0A7E6EGP1"/>
<accession>A0A7E6EGP1</accession>
<evidence type="ECO:0000313" key="2">
    <source>
        <dbReference type="RefSeq" id="XP_036354513.1"/>
    </source>
</evidence>
<dbReference type="PANTHER" id="PTHR47501">
    <property type="entry name" value="TRANSPOSASE-RELATED"/>
    <property type="match status" value="1"/>
</dbReference>
<evidence type="ECO:0000313" key="1">
    <source>
        <dbReference type="Proteomes" id="UP000515154"/>
    </source>
</evidence>
<dbReference type="Proteomes" id="UP000515154">
    <property type="component" value="Unplaced"/>
</dbReference>
<dbReference type="RefSeq" id="XP_036354513.1">
    <property type="nucleotide sequence ID" value="XM_036498620.1"/>
</dbReference>
<protein>
    <submittedName>
        <fullName evidence="2">Uncharacterized protein LOC118760985</fullName>
    </submittedName>
</protein>
<gene>
    <name evidence="2" type="primary">LOC118760985</name>
</gene>
<sequence length="207" mass="23126">MVDTHYKFPLQNKVTRTMMDNGKNFVEVFMQFGTEVELLPDILEAAANPDVEGAKDVDLDMDPEAGDVDEVEYISVDASLDESSGLVLNLPVHIKCVSHTFNLVANIDANKALDSTMFKSAYRKAMSKVQQLCNLQSCSMVAADSILDVLKRRLVVSNGTRWNSTYDSVIVLNNLLERNRAAVHRVMTQLKLQAFTNSDVKFLTEYA</sequence>
<dbReference type="KEGG" id="osn:118760985"/>
<reference evidence="2" key="1">
    <citation type="submission" date="2025-08" db="UniProtKB">
        <authorList>
            <consortium name="RefSeq"/>
        </authorList>
    </citation>
    <scope>IDENTIFICATION</scope>
</reference>
<dbReference type="PANTHER" id="PTHR47501:SF5">
    <property type="entry name" value="HAT C-TERMINAL DIMERISATION DOMAIN-CONTAINING PROTEIN"/>
    <property type="match status" value="1"/>
</dbReference>
<organism evidence="1 2">
    <name type="scientific">Octopus sinensis</name>
    <name type="common">East Asian common octopus</name>
    <dbReference type="NCBI Taxonomy" id="2607531"/>
    <lineage>
        <taxon>Eukaryota</taxon>
        <taxon>Metazoa</taxon>
        <taxon>Spiralia</taxon>
        <taxon>Lophotrochozoa</taxon>
        <taxon>Mollusca</taxon>
        <taxon>Cephalopoda</taxon>
        <taxon>Coleoidea</taxon>
        <taxon>Octopodiformes</taxon>
        <taxon>Octopoda</taxon>
        <taxon>Incirrata</taxon>
        <taxon>Octopodidae</taxon>
        <taxon>Octopus</taxon>
    </lineage>
</organism>
<proteinExistence type="predicted"/>